<dbReference type="OMA" id="TDYKFAP"/>
<dbReference type="Gene3D" id="1.20.930.10">
    <property type="entry name" value="Conserved domain common to transcription factors TFIIS, elongin A, CRSP70"/>
    <property type="match status" value="1"/>
</dbReference>
<evidence type="ECO:0000313" key="5">
    <source>
        <dbReference type="EnsemblMetazoa" id="ADAC007059-PA"/>
    </source>
</evidence>
<evidence type="ECO:0000313" key="4">
    <source>
        <dbReference type="EMBL" id="ETN61287.1"/>
    </source>
</evidence>
<evidence type="ECO:0000256" key="2">
    <source>
        <dbReference type="PROSITE-ProRule" id="PRU00649"/>
    </source>
</evidence>
<dbReference type="Proteomes" id="UP000000673">
    <property type="component" value="Unassembled WGS sequence"/>
</dbReference>
<dbReference type="InterPro" id="IPR051037">
    <property type="entry name" value="RNAPII_TF_IWS1"/>
</dbReference>
<sequence>MASGEFVSDFDAMLSRKKQNRKRAVQSATPSVDEVPNLLAQMMEAAIEDRKLLHAGQLPTQKLLLLDSAISKLMKRNLQQLYLEHGLLSVLTVWLSPSSNGHPPPFQIREAILTVLQLYDCIRKNHLKESGLGKQIYRLAKDPQELRKNRKLARTLVTKWARDIFGISVDYRSMSRAERLEHDMKAVPGQLKKVKKEQHMTDLTTKTPFVRLIDDPFVTDQETSNDPPVATTIRARVPMVSTKEYIIRPASKLADEGPHHQSMATMMGRCDRMIRNYNKKRGT</sequence>
<dbReference type="GO" id="GO:0005634">
    <property type="term" value="C:nucleus"/>
    <property type="evidence" value="ECO:0007669"/>
    <property type="project" value="UniProtKB-SubCell"/>
</dbReference>
<dbReference type="GO" id="GO:0016973">
    <property type="term" value="P:poly(A)+ mRNA export from nucleus"/>
    <property type="evidence" value="ECO:0007669"/>
    <property type="project" value="TreeGrafter"/>
</dbReference>
<dbReference type="STRING" id="43151.W5JA02"/>
<comment type="similarity">
    <text evidence="1">Belongs to the IWS1 family.</text>
</comment>
<gene>
    <name evidence="4" type="ORF">AND_007059</name>
</gene>
<dbReference type="Pfam" id="PF08711">
    <property type="entry name" value="Med26"/>
    <property type="match status" value="1"/>
</dbReference>
<evidence type="ECO:0000313" key="6">
    <source>
        <dbReference type="Proteomes" id="UP000000673"/>
    </source>
</evidence>
<dbReference type="VEuPathDB" id="VectorBase:ADAR2_001366"/>
<feature type="domain" description="TFIIS N-terminal" evidence="3">
    <location>
        <begin position="89"/>
        <end position="167"/>
    </location>
</feature>
<dbReference type="InterPro" id="IPR017923">
    <property type="entry name" value="TFIIS_N"/>
</dbReference>
<dbReference type="VEuPathDB" id="VectorBase:ADAC007059"/>
<reference evidence="4 6" key="1">
    <citation type="journal article" date="2010" name="BMC Genomics">
        <title>Combination of measures distinguishes pre-miRNAs from other stem-loops in the genome of the newly sequenced Anopheles darlingi.</title>
        <authorList>
            <person name="Mendes N.D."/>
            <person name="Freitas A.T."/>
            <person name="Vasconcelos A.T."/>
            <person name="Sagot M.F."/>
        </authorList>
    </citation>
    <scope>NUCLEOTIDE SEQUENCE</scope>
</reference>
<accession>W5JA02</accession>
<dbReference type="PROSITE" id="PS51319">
    <property type="entry name" value="TFIIS_N"/>
    <property type="match status" value="1"/>
</dbReference>
<dbReference type="eggNOG" id="KOG1793">
    <property type="taxonomic scope" value="Eukaryota"/>
</dbReference>
<dbReference type="PANTHER" id="PTHR46010">
    <property type="entry name" value="PROTEIN IWS1 HOMOLOG"/>
    <property type="match status" value="1"/>
</dbReference>
<dbReference type="HOGENOM" id="CLU_040584_0_0_1"/>
<reference evidence="4" key="2">
    <citation type="submission" date="2010-05" db="EMBL/GenBank/DDBJ databases">
        <authorList>
            <person name="Almeida L.G."/>
            <person name="Nicolas M.F."/>
            <person name="Souza R.C."/>
            <person name="Vasconcelos A.T.R."/>
        </authorList>
    </citation>
    <scope>NUCLEOTIDE SEQUENCE</scope>
</reference>
<evidence type="ECO:0000256" key="1">
    <source>
        <dbReference type="ARBA" id="ARBA00037992"/>
    </source>
</evidence>
<dbReference type="PANTHER" id="PTHR46010:SF1">
    <property type="entry name" value="PROTEIN IWS1 HOMOLOG"/>
    <property type="match status" value="1"/>
</dbReference>
<protein>
    <recommendedName>
        <fullName evidence="3">TFIIS N-terminal domain-containing protein</fullName>
    </recommendedName>
</protein>
<dbReference type="EnsemblMetazoa" id="ADAC007059-RA">
    <property type="protein sequence ID" value="ADAC007059-PA"/>
    <property type="gene ID" value="ADAC007059"/>
</dbReference>
<keyword evidence="6" id="KW-1185">Reference proteome</keyword>
<proteinExistence type="inferred from homology"/>
<dbReference type="InterPro" id="IPR035441">
    <property type="entry name" value="TFIIS/LEDGF_dom_sf"/>
</dbReference>
<name>W5JA02_ANODA</name>
<comment type="subcellular location">
    <subcellularLocation>
        <location evidence="2">Nucleus</location>
    </subcellularLocation>
</comment>
<dbReference type="EMBL" id="ADMH02001726">
    <property type="protein sequence ID" value="ETN61287.1"/>
    <property type="molecule type" value="Genomic_DNA"/>
</dbReference>
<dbReference type="AlphaFoldDB" id="W5JA02"/>
<evidence type="ECO:0000259" key="3">
    <source>
        <dbReference type="PROSITE" id="PS51319"/>
    </source>
</evidence>
<reference evidence="4" key="3">
    <citation type="journal article" date="2013" name="Nucleic Acids Res.">
        <title>The genome of Anopheles darlingi, the main neotropical malaria vector.</title>
        <authorList>
            <person name="Marinotti O."/>
            <person name="Cerqueira G.C."/>
            <person name="de Almeida L.G."/>
            <person name="Ferro M.I."/>
            <person name="Loreto E.L."/>
            <person name="Zaha A."/>
            <person name="Teixeira S.M."/>
            <person name="Wespiser A.R."/>
            <person name="Almeida E Silva A."/>
            <person name="Schlindwein A.D."/>
            <person name="Pacheco A.C."/>
            <person name="Silva A.L."/>
            <person name="Graveley B.R."/>
            <person name="Walenz B.P."/>
            <person name="Lima Bde A."/>
            <person name="Ribeiro C.A."/>
            <person name="Nunes-Silva C.G."/>
            <person name="de Carvalho C.R."/>
            <person name="Soares C.M."/>
            <person name="de Menezes C.B."/>
            <person name="Matiolli C."/>
            <person name="Caffrey D."/>
            <person name="Araujo D.A."/>
            <person name="de Oliveira D.M."/>
            <person name="Golenbock D."/>
            <person name="Grisard E.C."/>
            <person name="Fantinatti-Garboggini F."/>
            <person name="de Carvalho F.M."/>
            <person name="Barcellos F.G."/>
            <person name="Prosdocimi F."/>
            <person name="May G."/>
            <person name="Azevedo Junior G.M."/>
            <person name="Guimaraes G.M."/>
            <person name="Goldman G.H."/>
            <person name="Padilha I.Q."/>
            <person name="Batista Jda S."/>
            <person name="Ferro J.A."/>
            <person name="Ribeiro J.M."/>
            <person name="Fietto J.L."/>
            <person name="Dabbas K.M."/>
            <person name="Cerdeira L."/>
            <person name="Agnez-Lima L.F."/>
            <person name="Brocchi M."/>
            <person name="de Carvalho M.O."/>
            <person name="Teixeira Mde M."/>
            <person name="Diniz Maia Mde M."/>
            <person name="Goldman M.H."/>
            <person name="Cruz Schneider M.P."/>
            <person name="Felipe M.S."/>
            <person name="Hungria M."/>
            <person name="Nicolas M.F."/>
            <person name="Pereira M."/>
            <person name="Montes M.A."/>
            <person name="Cantao M.E."/>
            <person name="Vincentz M."/>
            <person name="Rafael M.S."/>
            <person name="Silverman N."/>
            <person name="Stoco P.H."/>
            <person name="Souza R.C."/>
            <person name="Vicentini R."/>
            <person name="Gazzinelli R.T."/>
            <person name="Neves Rde O."/>
            <person name="Silva R."/>
            <person name="Astolfi-Filho S."/>
            <person name="Maciel T.E."/>
            <person name="Urmenyi T.P."/>
            <person name="Tadei W.P."/>
            <person name="Camargo E.P."/>
            <person name="de Vasconcelos A.T."/>
        </authorList>
    </citation>
    <scope>NUCLEOTIDE SEQUENCE</scope>
</reference>
<organism evidence="4">
    <name type="scientific">Anopheles darlingi</name>
    <name type="common">Mosquito</name>
    <dbReference type="NCBI Taxonomy" id="43151"/>
    <lineage>
        <taxon>Eukaryota</taxon>
        <taxon>Metazoa</taxon>
        <taxon>Ecdysozoa</taxon>
        <taxon>Arthropoda</taxon>
        <taxon>Hexapoda</taxon>
        <taxon>Insecta</taxon>
        <taxon>Pterygota</taxon>
        <taxon>Neoptera</taxon>
        <taxon>Endopterygota</taxon>
        <taxon>Diptera</taxon>
        <taxon>Nematocera</taxon>
        <taxon>Culicoidea</taxon>
        <taxon>Culicidae</taxon>
        <taxon>Anophelinae</taxon>
        <taxon>Anopheles</taxon>
    </lineage>
</organism>
<keyword evidence="2" id="KW-0539">Nucleus</keyword>
<reference evidence="5" key="4">
    <citation type="submission" date="2015-06" db="UniProtKB">
        <authorList>
            <consortium name="EnsemblMetazoa"/>
        </authorList>
    </citation>
    <scope>IDENTIFICATION</scope>
</reference>